<protein>
    <recommendedName>
        <fullName evidence="3">Twin-arginine translocation signal domain-containing protein</fullName>
    </recommendedName>
</protein>
<dbReference type="PROSITE" id="PS51257">
    <property type="entry name" value="PROKAR_LIPOPROTEIN"/>
    <property type="match status" value="1"/>
</dbReference>
<sequence length="151" mass="16344">MGTNRWERPTRRRFLASIGVAAAGVSAGCSAGGGVGDASSDEQSSGGTLAVRVTNRTETAQTVSVTVRDWDENVVDRVEEASVPPSVESEVFRADYDGTWYSVEVRGDEWETNEWWKPKLCRSYAFAMTLETVAGVPSVRTNDACSISANE</sequence>
<gene>
    <name evidence="1" type="ORF">ACFQEV_03090</name>
</gene>
<name>A0ABD5TU84_9EURY</name>
<dbReference type="AlphaFoldDB" id="A0ABD5TU84"/>
<dbReference type="EMBL" id="JBHSXH010000009">
    <property type="protein sequence ID" value="MFC6823980.1"/>
    <property type="molecule type" value="Genomic_DNA"/>
</dbReference>
<dbReference type="InterPro" id="IPR006311">
    <property type="entry name" value="TAT_signal"/>
</dbReference>
<comment type="caution">
    <text evidence="1">The sequence shown here is derived from an EMBL/GenBank/DDBJ whole genome shotgun (WGS) entry which is preliminary data.</text>
</comment>
<evidence type="ECO:0008006" key="3">
    <source>
        <dbReference type="Google" id="ProtNLM"/>
    </source>
</evidence>
<proteinExistence type="predicted"/>
<keyword evidence="2" id="KW-1185">Reference proteome</keyword>
<dbReference type="Proteomes" id="UP001596408">
    <property type="component" value="Unassembled WGS sequence"/>
</dbReference>
<organism evidence="1 2">
    <name type="scientific">Halopelagius fulvigenes</name>
    <dbReference type="NCBI Taxonomy" id="1198324"/>
    <lineage>
        <taxon>Archaea</taxon>
        <taxon>Methanobacteriati</taxon>
        <taxon>Methanobacteriota</taxon>
        <taxon>Stenosarchaea group</taxon>
        <taxon>Halobacteria</taxon>
        <taxon>Halobacteriales</taxon>
        <taxon>Haloferacaceae</taxon>
    </lineage>
</organism>
<reference evidence="1 2" key="1">
    <citation type="journal article" date="2019" name="Int. J. Syst. Evol. Microbiol.">
        <title>The Global Catalogue of Microorganisms (GCM) 10K type strain sequencing project: providing services to taxonomists for standard genome sequencing and annotation.</title>
        <authorList>
            <consortium name="The Broad Institute Genomics Platform"/>
            <consortium name="The Broad Institute Genome Sequencing Center for Infectious Disease"/>
            <person name="Wu L."/>
            <person name="Ma J."/>
        </authorList>
    </citation>
    <scope>NUCLEOTIDE SEQUENCE [LARGE SCALE GENOMIC DNA]</scope>
    <source>
        <strain evidence="1 2">YIM 94188</strain>
    </source>
</reference>
<accession>A0ABD5TU84</accession>
<evidence type="ECO:0000313" key="2">
    <source>
        <dbReference type="Proteomes" id="UP001596408"/>
    </source>
</evidence>
<dbReference type="RefSeq" id="WP_379692547.1">
    <property type="nucleotide sequence ID" value="NZ_JBHSXH010000009.1"/>
</dbReference>
<evidence type="ECO:0000313" key="1">
    <source>
        <dbReference type="EMBL" id="MFC6823980.1"/>
    </source>
</evidence>
<dbReference type="PROSITE" id="PS51318">
    <property type="entry name" value="TAT"/>
    <property type="match status" value="1"/>
</dbReference>